<dbReference type="EMBL" id="BAABHW010000005">
    <property type="protein sequence ID" value="GAA5078959.1"/>
    <property type="molecule type" value="Genomic_DNA"/>
</dbReference>
<dbReference type="RefSeq" id="WP_222187011.1">
    <property type="nucleotide sequence ID" value="NZ_BAABHW010000005.1"/>
</dbReference>
<keyword evidence="4" id="KW-1185">Reference proteome</keyword>
<feature type="domain" description="YrhK" evidence="2">
    <location>
        <begin position="21"/>
        <end position="75"/>
    </location>
</feature>
<evidence type="ECO:0000313" key="3">
    <source>
        <dbReference type="EMBL" id="GAA5078959.1"/>
    </source>
</evidence>
<proteinExistence type="predicted"/>
<keyword evidence="1" id="KW-1133">Transmembrane helix</keyword>
<reference evidence="4" key="1">
    <citation type="journal article" date="2019" name="Int. J. Syst. Evol. Microbiol.">
        <title>The Global Catalogue of Microorganisms (GCM) 10K type strain sequencing project: providing services to taxonomists for standard genome sequencing and annotation.</title>
        <authorList>
            <consortium name="The Broad Institute Genomics Platform"/>
            <consortium name="The Broad Institute Genome Sequencing Center for Infectious Disease"/>
            <person name="Wu L."/>
            <person name="Ma J."/>
        </authorList>
    </citation>
    <scope>NUCLEOTIDE SEQUENCE [LARGE SCALE GENOMIC DNA]</scope>
    <source>
        <strain evidence="4">JCM 18015</strain>
    </source>
</reference>
<accession>A0ABP9LHZ7</accession>
<feature type="transmembrane region" description="Helical" evidence="1">
    <location>
        <begin position="21"/>
        <end position="45"/>
    </location>
</feature>
<sequence>MSLFNSGRSHDSPQQARLYAAYEIAYTGVDFTAAALFVIGSVMFFSEAWQIPGTWCFLIGSLFFAAKPTIRLAREVHYARLGKVETLAERLKEPGDD</sequence>
<keyword evidence="1" id="KW-0472">Membrane</keyword>
<organism evidence="3 4">
    <name type="scientific">[Roseibacterium] beibuensis</name>
    <dbReference type="NCBI Taxonomy" id="1193142"/>
    <lineage>
        <taxon>Bacteria</taxon>
        <taxon>Pseudomonadati</taxon>
        <taxon>Pseudomonadota</taxon>
        <taxon>Alphaproteobacteria</taxon>
        <taxon>Rhodobacterales</taxon>
        <taxon>Roseobacteraceae</taxon>
        <taxon>Roseicyclus</taxon>
    </lineage>
</organism>
<dbReference type="InterPro" id="IPR025424">
    <property type="entry name" value="YrhK_domain"/>
</dbReference>
<evidence type="ECO:0000256" key="1">
    <source>
        <dbReference type="SAM" id="Phobius"/>
    </source>
</evidence>
<dbReference type="Pfam" id="PF14145">
    <property type="entry name" value="YrhK"/>
    <property type="match status" value="1"/>
</dbReference>
<dbReference type="Proteomes" id="UP001499910">
    <property type="component" value="Unassembled WGS sequence"/>
</dbReference>
<comment type="caution">
    <text evidence="3">The sequence shown here is derived from an EMBL/GenBank/DDBJ whole genome shotgun (WGS) entry which is preliminary data.</text>
</comment>
<gene>
    <name evidence="3" type="ORF">GCM10023209_30590</name>
</gene>
<name>A0ABP9LHZ7_9RHOB</name>
<evidence type="ECO:0000313" key="4">
    <source>
        <dbReference type="Proteomes" id="UP001499910"/>
    </source>
</evidence>
<evidence type="ECO:0000259" key="2">
    <source>
        <dbReference type="Pfam" id="PF14145"/>
    </source>
</evidence>
<feature type="transmembrane region" description="Helical" evidence="1">
    <location>
        <begin position="51"/>
        <end position="70"/>
    </location>
</feature>
<protein>
    <submittedName>
        <fullName evidence="3">YrhK family protein</fullName>
    </submittedName>
</protein>
<keyword evidence="1" id="KW-0812">Transmembrane</keyword>